<keyword evidence="2" id="KW-1185">Reference proteome</keyword>
<evidence type="ECO:0008006" key="3">
    <source>
        <dbReference type="Google" id="ProtNLM"/>
    </source>
</evidence>
<name>A0A5B9QC81_9BACT</name>
<dbReference type="NCBIfam" id="NF040463">
    <property type="entry name" value="all3515_fam"/>
    <property type="match status" value="1"/>
</dbReference>
<evidence type="ECO:0000313" key="1">
    <source>
        <dbReference type="EMBL" id="QEG35210.1"/>
    </source>
</evidence>
<dbReference type="Proteomes" id="UP000323917">
    <property type="component" value="Chromosome"/>
</dbReference>
<protein>
    <recommendedName>
        <fullName evidence="3">PEP-CTERM protein-sorting domain-containing protein</fullName>
    </recommendedName>
</protein>
<dbReference type="RefSeq" id="WP_148073750.1">
    <property type="nucleotide sequence ID" value="NZ_CP042913.1"/>
</dbReference>
<dbReference type="KEGG" id="bgok:Pr1d_25040"/>
<proteinExistence type="predicted"/>
<reference evidence="1 2" key="1">
    <citation type="submission" date="2019-08" db="EMBL/GenBank/DDBJ databases">
        <title>Deep-cultivation of Planctomycetes and their phenomic and genomic characterization uncovers novel biology.</title>
        <authorList>
            <person name="Wiegand S."/>
            <person name="Jogler M."/>
            <person name="Boedeker C."/>
            <person name="Pinto D."/>
            <person name="Vollmers J."/>
            <person name="Rivas-Marin E."/>
            <person name="Kohn T."/>
            <person name="Peeters S.H."/>
            <person name="Heuer A."/>
            <person name="Rast P."/>
            <person name="Oberbeckmann S."/>
            <person name="Bunk B."/>
            <person name="Jeske O."/>
            <person name="Meyerdierks A."/>
            <person name="Storesund J.E."/>
            <person name="Kallscheuer N."/>
            <person name="Luecker S."/>
            <person name="Lage O.M."/>
            <person name="Pohl T."/>
            <person name="Merkel B.J."/>
            <person name="Hornburger P."/>
            <person name="Mueller R.-W."/>
            <person name="Bruemmer F."/>
            <person name="Labrenz M."/>
            <person name="Spormann A.M."/>
            <person name="Op den Camp H."/>
            <person name="Overmann J."/>
            <person name="Amann R."/>
            <person name="Jetten M.S.M."/>
            <person name="Mascher T."/>
            <person name="Medema M.H."/>
            <person name="Devos D.P."/>
            <person name="Kaster A.-K."/>
            <person name="Ovreas L."/>
            <person name="Rohde M."/>
            <person name="Galperin M.Y."/>
            <person name="Jogler C."/>
        </authorList>
    </citation>
    <scope>NUCLEOTIDE SEQUENCE [LARGE SCALE GENOMIC DNA]</scope>
    <source>
        <strain evidence="1 2">Pr1d</strain>
    </source>
</reference>
<gene>
    <name evidence="1" type="ORF">Pr1d_25040</name>
</gene>
<dbReference type="AlphaFoldDB" id="A0A5B9QC81"/>
<dbReference type="OrthoDB" id="483240at2"/>
<sequence>MKKLLSFTLIVVATWTWSWPFETAQSAEFFVGVDSRSTPFDAPSGDGGGAYPDNPNHNRLTLLFHHGNHFHGIGSYSYSGTAATPMLLDTNGNNRIPETYTNLEPLPLLPGSGAYTGKAATNYVSGLEYSNLEMANVQSLSGVDDVLFNSSGGRWNGSFDEAHIHLQVLGVSSSDLKIGTPTEPDAFQFADQHVGNGNEMFSLTPVLWVDQSAPVGHYWAEFQLVDLSGNFGNSGRFFFDVQHVPEPTTLAVGLIGVLGMVVSQRPRSCRV</sequence>
<evidence type="ECO:0000313" key="2">
    <source>
        <dbReference type="Proteomes" id="UP000323917"/>
    </source>
</evidence>
<accession>A0A5B9QC81</accession>
<dbReference type="EMBL" id="CP042913">
    <property type="protein sequence ID" value="QEG35210.1"/>
    <property type="molecule type" value="Genomic_DNA"/>
</dbReference>
<organism evidence="1 2">
    <name type="scientific">Bythopirellula goksoeyrii</name>
    <dbReference type="NCBI Taxonomy" id="1400387"/>
    <lineage>
        <taxon>Bacteria</taxon>
        <taxon>Pseudomonadati</taxon>
        <taxon>Planctomycetota</taxon>
        <taxon>Planctomycetia</taxon>
        <taxon>Pirellulales</taxon>
        <taxon>Lacipirellulaceae</taxon>
        <taxon>Bythopirellula</taxon>
    </lineage>
</organism>